<dbReference type="InterPro" id="IPR036291">
    <property type="entry name" value="NAD(P)-bd_dom_sf"/>
</dbReference>
<evidence type="ECO:0000313" key="1">
    <source>
        <dbReference type="EMBL" id="KAF7337916.1"/>
    </source>
</evidence>
<reference evidence="1" key="1">
    <citation type="submission" date="2020-05" db="EMBL/GenBank/DDBJ databases">
        <title>Mycena genomes resolve the evolution of fungal bioluminescence.</title>
        <authorList>
            <person name="Tsai I.J."/>
        </authorList>
    </citation>
    <scope>NUCLEOTIDE SEQUENCE</scope>
    <source>
        <strain evidence="1">CCC161011</strain>
    </source>
</reference>
<evidence type="ECO:0000313" key="2">
    <source>
        <dbReference type="Proteomes" id="UP000620124"/>
    </source>
</evidence>
<dbReference type="InterPro" id="IPR002347">
    <property type="entry name" value="SDR_fam"/>
</dbReference>
<dbReference type="Pfam" id="PF13561">
    <property type="entry name" value="adh_short_C2"/>
    <property type="match status" value="1"/>
</dbReference>
<comment type="caution">
    <text evidence="1">The sequence shown here is derived from an EMBL/GenBank/DDBJ whole genome shotgun (WGS) entry which is preliminary data.</text>
</comment>
<proteinExistence type="predicted"/>
<dbReference type="AlphaFoldDB" id="A0A8H7CIW6"/>
<name>A0A8H7CIW6_9AGAR</name>
<dbReference type="EMBL" id="JACAZI010000021">
    <property type="protein sequence ID" value="KAF7337916.1"/>
    <property type="molecule type" value="Genomic_DNA"/>
</dbReference>
<sequence length="125" mass="13467">MSTDTTQEYTRVAIVAQGIGRAIALRLVADGLDTIAVIADVFKEEDFKAMVDATVSALDRLDVMVANAGVVNGAGGVVSVMDAKVEGWQNGWDVNIRGTLERLSTAVWFDIVHNKVIARCRGIEF</sequence>
<protein>
    <submittedName>
        <fullName evidence="1">Diacetyl reductase</fullName>
    </submittedName>
</protein>
<dbReference type="Proteomes" id="UP000620124">
    <property type="component" value="Unassembled WGS sequence"/>
</dbReference>
<dbReference type="OrthoDB" id="498125at2759"/>
<accession>A0A8H7CIW6</accession>
<gene>
    <name evidence="1" type="ORF">MVEN_02014800</name>
</gene>
<dbReference type="SUPFAM" id="SSF51735">
    <property type="entry name" value="NAD(P)-binding Rossmann-fold domains"/>
    <property type="match status" value="1"/>
</dbReference>
<organism evidence="1 2">
    <name type="scientific">Mycena venus</name>
    <dbReference type="NCBI Taxonomy" id="2733690"/>
    <lineage>
        <taxon>Eukaryota</taxon>
        <taxon>Fungi</taxon>
        <taxon>Dikarya</taxon>
        <taxon>Basidiomycota</taxon>
        <taxon>Agaricomycotina</taxon>
        <taxon>Agaricomycetes</taxon>
        <taxon>Agaricomycetidae</taxon>
        <taxon>Agaricales</taxon>
        <taxon>Marasmiineae</taxon>
        <taxon>Mycenaceae</taxon>
        <taxon>Mycena</taxon>
    </lineage>
</organism>
<dbReference type="Gene3D" id="3.40.50.720">
    <property type="entry name" value="NAD(P)-binding Rossmann-like Domain"/>
    <property type="match status" value="1"/>
</dbReference>
<keyword evidence="2" id="KW-1185">Reference proteome</keyword>